<evidence type="ECO:0000313" key="2">
    <source>
        <dbReference type="EMBL" id="CUT17942.1"/>
    </source>
</evidence>
<dbReference type="AlphaFoldDB" id="A0A0S4M6P4"/>
<dbReference type="PATRIC" id="fig|1561003.3.peg.1160"/>
<proteinExistence type="predicted"/>
<evidence type="ECO:0000313" key="3">
    <source>
        <dbReference type="Proteomes" id="UP000198651"/>
    </source>
</evidence>
<reference evidence="3" key="1">
    <citation type="submission" date="2015-11" db="EMBL/GenBank/DDBJ databases">
        <authorList>
            <person name="Seth-Smith H.M.B."/>
        </authorList>
    </citation>
    <scope>NUCLEOTIDE SEQUENCE [LARGE SCALE GENOMIC DNA]</scope>
    <source>
        <strain evidence="3">2013Ark11</strain>
    </source>
</reference>
<dbReference type="EMBL" id="LN906597">
    <property type="protein sequence ID" value="CUT17942.1"/>
    <property type="molecule type" value="Genomic_DNA"/>
</dbReference>
<feature type="compositionally biased region" description="Polar residues" evidence="1">
    <location>
        <begin position="453"/>
        <end position="465"/>
    </location>
</feature>
<accession>A0A0S4M6P4</accession>
<feature type="compositionally biased region" description="Polar residues" evidence="1">
    <location>
        <begin position="476"/>
        <end position="494"/>
    </location>
</feature>
<dbReference type="Proteomes" id="UP000198651">
    <property type="component" value="Chromosome I"/>
</dbReference>
<organism evidence="2 3">
    <name type="scientific">Candidatus Ichthyocystis hellenicum</name>
    <dbReference type="NCBI Taxonomy" id="1561003"/>
    <lineage>
        <taxon>Bacteria</taxon>
        <taxon>Pseudomonadati</taxon>
        <taxon>Pseudomonadota</taxon>
        <taxon>Betaproteobacteria</taxon>
        <taxon>Burkholderiales</taxon>
        <taxon>Candidatus Ichthyocystis</taxon>
    </lineage>
</organism>
<sequence length="827" mass="95040">MKNTGTSSLNKEGKLADGDMTSIPCQPSCSGAGAGAGAGGSQNSPEYASIHSLSTLMQIDCSFIDVTSDDVYNLISSIRSRNLSQYRSSMHVFLESCMSKSLQHLRLFKVEPLISYEKINSDPNPNEDEYIVHNKEEYNSLQYMCDYLKYYMLEENYVEVLPPMDEFIANYIEENECNRIINAVKRETNVEKCSRFRARYGPTVDIPPTGVDKRVLYTRSGHSFKSSIEKLEHDESDSCGKSTINRDLISKFISPGSGKKIISKDSTIRAMKLSSNNYTSSYNWYAQSFVKFHILLSDKFEKAANDKKSLIGRSTYLRNIAKDRERLRNAELKTRDIIIKIFMQYYLSLKNQFKFIFKHIFKDKLDLLNGEFELPPAPEKCSLLKQTTMSDNHRCKIISDMEIVRHRMGNYLSKIEHKHEESEKLYTENAILIRNKCEGYIISLESKEDYDSTHTPLFPSTSLGTNHEIREDKSDTGTNAQSSHLGAMSKPSSKSFNTISGLNASSGIKWVDPGLVDPGSIADIVCSLDNKDVRKYLSAMSIFTAKFMHKSLKYTRALKIALPNYTDTYLNDTRADGYIANNNGNYGRLQYMCDHFKYYVLRSQLDPLAYEEMTVKASISPLLKTINDEEKNFELNVGTKLRAEKVVSLVNYEHDEYNLLIKSIEKEYLNLSKTRKIIIDDINHNKTKIWSLIRPLDLSCRDHLIECLMKYYLSITDRLESIANLEFKNIGRQDLNDRFVLPVSAEIGELVHEEIITELPTFYYIKRKNLFCSENVCMCNYYEGTCMPAIRVRTMEKIVDRMKEYILSLHIKDNGEVTHNSIRLFRQ</sequence>
<feature type="region of interest" description="Disordered" evidence="1">
    <location>
        <begin position="450"/>
        <end position="494"/>
    </location>
</feature>
<name>A0A0S4M6P4_9BURK</name>
<evidence type="ECO:0000256" key="1">
    <source>
        <dbReference type="SAM" id="MobiDB-lite"/>
    </source>
</evidence>
<gene>
    <name evidence="2" type="ORF">Ark11_1129</name>
</gene>
<dbReference type="RefSeq" id="WP_092490566.1">
    <property type="nucleotide sequence ID" value="NZ_LN906597.1"/>
</dbReference>
<keyword evidence="3" id="KW-1185">Reference proteome</keyword>
<protein>
    <submittedName>
        <fullName evidence="2">Uncharacterized protein</fullName>
    </submittedName>
</protein>